<comment type="caution">
    <text evidence="3">The sequence shown here is derived from an EMBL/GenBank/DDBJ whole genome shotgun (WGS) entry which is preliminary data.</text>
</comment>
<dbReference type="EMBL" id="JAZEWV010000007">
    <property type="protein sequence ID" value="MEE4542740.1"/>
    <property type="molecule type" value="Genomic_DNA"/>
</dbReference>
<reference evidence="3 4" key="1">
    <citation type="submission" date="2023-12" db="EMBL/GenBank/DDBJ databases">
        <title>Streptomyces sp. V4-01.</title>
        <authorList>
            <person name="Somphong A."/>
            <person name="Phongsopitanun W."/>
        </authorList>
    </citation>
    <scope>NUCLEOTIDE SEQUENCE [LARGE SCALE GENOMIC DNA]</scope>
    <source>
        <strain evidence="3 4">V4-01</strain>
    </source>
</reference>
<dbReference type="Pfam" id="PF01906">
    <property type="entry name" value="YbjQ_1"/>
    <property type="match status" value="1"/>
</dbReference>
<dbReference type="RefSeq" id="WP_330794654.1">
    <property type="nucleotide sequence ID" value="NZ_JAZEWV010000007.1"/>
</dbReference>
<name>A0ABU7PAA5_9ACTN</name>
<dbReference type="Proteomes" id="UP001344658">
    <property type="component" value="Unassembled WGS sequence"/>
</dbReference>
<dbReference type="InterPro" id="IPR002765">
    <property type="entry name" value="UPF0145_YbjQ-like"/>
</dbReference>
<evidence type="ECO:0000256" key="2">
    <source>
        <dbReference type="SAM" id="MobiDB-lite"/>
    </source>
</evidence>
<evidence type="ECO:0000313" key="3">
    <source>
        <dbReference type="EMBL" id="MEE4542740.1"/>
    </source>
</evidence>
<gene>
    <name evidence="3" type="ORF">V2S66_12265</name>
</gene>
<proteinExistence type="inferred from homology"/>
<protein>
    <submittedName>
        <fullName evidence="3">Heavy metal-binding domain-containing protein</fullName>
    </submittedName>
</protein>
<dbReference type="SUPFAM" id="SSF117782">
    <property type="entry name" value="YbjQ-like"/>
    <property type="match status" value="1"/>
</dbReference>
<keyword evidence="4" id="KW-1185">Reference proteome</keyword>
<organism evidence="3 4">
    <name type="scientific">Actinacidiphila polyblastidii</name>
    <dbReference type="NCBI Taxonomy" id="3110430"/>
    <lineage>
        <taxon>Bacteria</taxon>
        <taxon>Bacillati</taxon>
        <taxon>Actinomycetota</taxon>
        <taxon>Actinomycetes</taxon>
        <taxon>Kitasatosporales</taxon>
        <taxon>Streptomycetaceae</taxon>
        <taxon>Actinacidiphila</taxon>
    </lineage>
</organism>
<evidence type="ECO:0000313" key="4">
    <source>
        <dbReference type="Proteomes" id="UP001344658"/>
    </source>
</evidence>
<dbReference type="Gene3D" id="3.30.110.70">
    <property type="entry name" value="Hypothetical protein apc22750. Chain B"/>
    <property type="match status" value="1"/>
</dbReference>
<comment type="similarity">
    <text evidence="1">Belongs to the UPF0145 family.</text>
</comment>
<dbReference type="InterPro" id="IPR035439">
    <property type="entry name" value="UPF0145_dom_sf"/>
</dbReference>
<feature type="region of interest" description="Disordered" evidence="2">
    <location>
        <begin position="306"/>
        <end position="330"/>
    </location>
</feature>
<sequence>MPPGRRRRPRNTAGATTALDAVTSERGGAWTSALSVGELASIGSVGFEPVGQVMGSAVLRLKRTGRFWGYHDCGYPPPGGQPARPIGARSRAPVAVSGAGAASATVVEVFDRARRIVLERMSAQCRAIGGHGVVAAVVSTAPMDAEPECTEFTVIGTAVRARGSKLRLRTPFTSHLDGHGFAKLLAAGWVPVELLVGMSIGVRHDDSFSRVPRLSSRNTEISGLSQLVRTVRADARRQLQVHGAERGGNALITAADGTLRVWKELCTQSSGGDDELTFHDHLAESTLVGSTVARFEAPPRRTTLTVMPLGPRGGGPDGRVPPDGGADGDR</sequence>
<evidence type="ECO:0000256" key="1">
    <source>
        <dbReference type="ARBA" id="ARBA00010751"/>
    </source>
</evidence>
<accession>A0ABU7PAA5</accession>